<dbReference type="AlphaFoldDB" id="A0A382FUZ4"/>
<gene>
    <name evidence="2" type="ORF">METZ01_LOCUS218645</name>
</gene>
<reference evidence="2" key="1">
    <citation type="submission" date="2018-05" db="EMBL/GenBank/DDBJ databases">
        <authorList>
            <person name="Lanie J.A."/>
            <person name="Ng W.-L."/>
            <person name="Kazmierczak K.M."/>
            <person name="Andrzejewski T.M."/>
            <person name="Davidsen T.M."/>
            <person name="Wayne K.J."/>
            <person name="Tettelin H."/>
            <person name="Glass J.I."/>
            <person name="Rusch D."/>
            <person name="Podicherti R."/>
            <person name="Tsui H.-C.T."/>
            <person name="Winkler M.E."/>
        </authorList>
    </citation>
    <scope>NUCLEOTIDE SEQUENCE</scope>
</reference>
<dbReference type="InterPro" id="IPR041238">
    <property type="entry name" value="Rap1a"/>
</dbReference>
<protein>
    <recommendedName>
        <fullName evidence="1">Rap1a immunity protein domain-containing protein</fullName>
    </recommendedName>
</protein>
<evidence type="ECO:0000313" key="2">
    <source>
        <dbReference type="EMBL" id="SVB65791.1"/>
    </source>
</evidence>
<evidence type="ECO:0000259" key="1">
    <source>
        <dbReference type="Pfam" id="PF18602"/>
    </source>
</evidence>
<dbReference type="Gene3D" id="1.10.890.40">
    <property type="match status" value="1"/>
</dbReference>
<proteinExistence type="predicted"/>
<sequence>MNLYKKLFFILLSLVILNSPMTLAEDTGDEMLSAGELLKSCEENSTPGAPNQYCMRYLYGLIQTVMMLQQADQSPPIFCINPQVTPIQEATDNMIAYLRGQSSRSNEEAQKIVLEGLSKTYPCSAAGNQI</sequence>
<accession>A0A382FUZ4</accession>
<dbReference type="Pfam" id="PF18602">
    <property type="entry name" value="Rap1a"/>
    <property type="match status" value="1"/>
</dbReference>
<name>A0A382FUZ4_9ZZZZ</name>
<feature type="domain" description="Rap1a immunity protein" evidence="1">
    <location>
        <begin position="34"/>
        <end position="123"/>
    </location>
</feature>
<organism evidence="2">
    <name type="scientific">marine metagenome</name>
    <dbReference type="NCBI Taxonomy" id="408172"/>
    <lineage>
        <taxon>unclassified sequences</taxon>
        <taxon>metagenomes</taxon>
        <taxon>ecological metagenomes</taxon>
    </lineage>
</organism>
<dbReference type="EMBL" id="UINC01051523">
    <property type="protein sequence ID" value="SVB65791.1"/>
    <property type="molecule type" value="Genomic_DNA"/>
</dbReference>